<evidence type="ECO:0000313" key="2">
    <source>
        <dbReference type="EMBL" id="KAL0565020.1"/>
    </source>
</evidence>
<name>A0ABR3EQ46_9AGAR</name>
<feature type="region of interest" description="Disordered" evidence="1">
    <location>
        <begin position="133"/>
        <end position="209"/>
    </location>
</feature>
<proteinExistence type="predicted"/>
<comment type="caution">
    <text evidence="2">The sequence shown here is derived from an EMBL/GenBank/DDBJ whole genome shotgun (WGS) entry which is preliminary data.</text>
</comment>
<sequence length="287" mass="32476">MSLNYTSLPVPVVQNANDPVLGAVVFDMLNTHPGLDLTVRTARSSHEQWLEKYRQVLLSDPSLLTAIYTWATNSLCLSWDEVPGVGHRQMVDMFISVMTLIKVDRTDAARLHLARMQVYIVNGWSTEQHNITDLKHDVGDEDKDSMGDGDDEDNEEEDNDDDDDDDEDYEDNAMDVDEESDDDEDEDEDEDEDNNNLRMEANEVDTPPIDQEYTGYLQTCLGWHAVLNRVISLPVESLTQLVVADSVEDPDPPEFVVINKAVVACLREVKKVAKRQYSRPAFINAVK</sequence>
<feature type="compositionally biased region" description="Acidic residues" evidence="1">
    <location>
        <begin position="139"/>
        <end position="194"/>
    </location>
</feature>
<evidence type="ECO:0000313" key="3">
    <source>
        <dbReference type="Proteomes" id="UP001465976"/>
    </source>
</evidence>
<dbReference type="EMBL" id="JBAHYK010002462">
    <property type="protein sequence ID" value="KAL0565020.1"/>
    <property type="molecule type" value="Genomic_DNA"/>
</dbReference>
<organism evidence="2 3">
    <name type="scientific">Marasmius crinis-equi</name>
    <dbReference type="NCBI Taxonomy" id="585013"/>
    <lineage>
        <taxon>Eukaryota</taxon>
        <taxon>Fungi</taxon>
        <taxon>Dikarya</taxon>
        <taxon>Basidiomycota</taxon>
        <taxon>Agaricomycotina</taxon>
        <taxon>Agaricomycetes</taxon>
        <taxon>Agaricomycetidae</taxon>
        <taxon>Agaricales</taxon>
        <taxon>Marasmiineae</taxon>
        <taxon>Marasmiaceae</taxon>
        <taxon>Marasmius</taxon>
    </lineage>
</organism>
<dbReference type="Proteomes" id="UP001465976">
    <property type="component" value="Unassembled WGS sequence"/>
</dbReference>
<evidence type="ECO:0000256" key="1">
    <source>
        <dbReference type="SAM" id="MobiDB-lite"/>
    </source>
</evidence>
<protein>
    <submittedName>
        <fullName evidence="2">Uncharacterized protein</fullName>
    </submittedName>
</protein>
<reference evidence="2 3" key="1">
    <citation type="submission" date="2024-02" db="EMBL/GenBank/DDBJ databases">
        <title>A draft genome for the cacao thread blight pathogen Marasmius crinis-equi.</title>
        <authorList>
            <person name="Cohen S.P."/>
            <person name="Baruah I.K."/>
            <person name="Amoako-Attah I."/>
            <person name="Bukari Y."/>
            <person name="Meinhardt L.W."/>
            <person name="Bailey B.A."/>
        </authorList>
    </citation>
    <scope>NUCLEOTIDE SEQUENCE [LARGE SCALE GENOMIC DNA]</scope>
    <source>
        <strain evidence="2 3">GH-76</strain>
    </source>
</reference>
<accession>A0ABR3EQ46</accession>
<gene>
    <name evidence="2" type="ORF">V5O48_017016</name>
</gene>
<feature type="non-terminal residue" evidence="2">
    <location>
        <position position="287"/>
    </location>
</feature>
<keyword evidence="3" id="KW-1185">Reference proteome</keyword>